<comment type="subcellular location">
    <subcellularLocation>
        <location evidence="1">Golgi apparatus membrane</location>
        <topology evidence="1">Single-pass type II membrane protein</topology>
    </subcellularLocation>
</comment>
<dbReference type="PANTHER" id="PTHR11062">
    <property type="entry name" value="EXOSTOSIN HEPARAN SULFATE GLYCOSYLTRANSFERASE -RELATED"/>
    <property type="match status" value="1"/>
</dbReference>
<name>A0A7J0GC20_9ERIC</name>
<evidence type="ECO:0000256" key="2">
    <source>
        <dbReference type="ARBA" id="ARBA00010271"/>
    </source>
</evidence>
<dbReference type="PANTHER" id="PTHR11062:SF365">
    <property type="entry name" value="EXOSTOSIN GT47 DOMAIN-CONTAINING PROTEIN"/>
    <property type="match status" value="1"/>
</dbReference>
<evidence type="ECO:0000256" key="4">
    <source>
        <dbReference type="ARBA" id="ARBA00022968"/>
    </source>
</evidence>
<keyword evidence="4" id="KW-0812">Transmembrane</keyword>
<dbReference type="Pfam" id="PF03016">
    <property type="entry name" value="Exostosin_GT47"/>
    <property type="match status" value="1"/>
</dbReference>
<evidence type="ECO:0000313" key="8">
    <source>
        <dbReference type="Proteomes" id="UP000585474"/>
    </source>
</evidence>
<organism evidence="7 8">
    <name type="scientific">Actinidia rufa</name>
    <dbReference type="NCBI Taxonomy" id="165716"/>
    <lineage>
        <taxon>Eukaryota</taxon>
        <taxon>Viridiplantae</taxon>
        <taxon>Streptophyta</taxon>
        <taxon>Embryophyta</taxon>
        <taxon>Tracheophyta</taxon>
        <taxon>Spermatophyta</taxon>
        <taxon>Magnoliopsida</taxon>
        <taxon>eudicotyledons</taxon>
        <taxon>Gunneridae</taxon>
        <taxon>Pentapetalae</taxon>
        <taxon>asterids</taxon>
        <taxon>Ericales</taxon>
        <taxon>Actinidiaceae</taxon>
        <taxon>Actinidia</taxon>
    </lineage>
</organism>
<evidence type="ECO:0000256" key="1">
    <source>
        <dbReference type="ARBA" id="ARBA00004323"/>
    </source>
</evidence>
<proteinExistence type="inferred from homology"/>
<dbReference type="Proteomes" id="UP000585474">
    <property type="component" value="Unassembled WGS sequence"/>
</dbReference>
<keyword evidence="5" id="KW-0333">Golgi apparatus</keyword>
<dbReference type="OrthoDB" id="1733001at2759"/>
<evidence type="ECO:0000256" key="3">
    <source>
        <dbReference type="ARBA" id="ARBA00022676"/>
    </source>
</evidence>
<accession>A0A7J0GC20</accession>
<comment type="caution">
    <text evidence="7">The sequence shown here is derived from an EMBL/GenBank/DDBJ whole genome shotgun (WGS) entry which is preliminary data.</text>
</comment>
<gene>
    <name evidence="7" type="ORF">Acr_20g0001450</name>
</gene>
<dbReference type="AlphaFoldDB" id="A0A7J0GC20"/>
<keyword evidence="3" id="KW-0328">Glycosyltransferase</keyword>
<protein>
    <submittedName>
        <fullName evidence="7">Exostosin family protein</fullName>
    </submittedName>
</protein>
<sequence length="149" mass="17226">MPTLLKASNQPRDVSLPEIKIPSNHLGPPHLGQPPNNRSILAFFAGGDHGHVRKNLLKYWKDKDDDIQVHDYLPKTLNYFELMGRAKYCLCASGYEVASPRVVESIYAECVSGDYFRELRYYRLAMFLIGVNFQSMFRCGRYQRSRVFC</sequence>
<keyword evidence="4" id="KW-0735">Signal-anchor</keyword>
<dbReference type="InterPro" id="IPR004263">
    <property type="entry name" value="Exostosin"/>
</dbReference>
<feature type="domain" description="Exostosin GT47" evidence="6">
    <location>
        <begin position="12"/>
        <end position="111"/>
    </location>
</feature>
<dbReference type="EMBL" id="BJWL01000020">
    <property type="protein sequence ID" value="GFZ08337.1"/>
    <property type="molecule type" value="Genomic_DNA"/>
</dbReference>
<keyword evidence="8" id="KW-1185">Reference proteome</keyword>
<evidence type="ECO:0000259" key="6">
    <source>
        <dbReference type="Pfam" id="PF03016"/>
    </source>
</evidence>
<reference evidence="7 8" key="1">
    <citation type="submission" date="2019-07" db="EMBL/GenBank/DDBJ databases">
        <title>De Novo Assembly of kiwifruit Actinidia rufa.</title>
        <authorList>
            <person name="Sugita-Konishi S."/>
            <person name="Sato K."/>
            <person name="Mori E."/>
            <person name="Abe Y."/>
            <person name="Kisaki G."/>
            <person name="Hamano K."/>
            <person name="Suezawa K."/>
            <person name="Otani M."/>
            <person name="Fukuda T."/>
            <person name="Manabe T."/>
            <person name="Gomi K."/>
            <person name="Tabuchi M."/>
            <person name="Akimitsu K."/>
            <person name="Kataoka I."/>
        </authorList>
    </citation>
    <scope>NUCLEOTIDE SEQUENCE [LARGE SCALE GENOMIC DNA]</scope>
    <source>
        <strain evidence="8">cv. Fuchu</strain>
    </source>
</reference>
<dbReference type="GO" id="GO:0000139">
    <property type="term" value="C:Golgi membrane"/>
    <property type="evidence" value="ECO:0007669"/>
    <property type="project" value="UniProtKB-SubCell"/>
</dbReference>
<evidence type="ECO:0000256" key="5">
    <source>
        <dbReference type="ARBA" id="ARBA00023034"/>
    </source>
</evidence>
<dbReference type="GO" id="GO:0016757">
    <property type="term" value="F:glycosyltransferase activity"/>
    <property type="evidence" value="ECO:0007669"/>
    <property type="project" value="UniProtKB-KW"/>
</dbReference>
<keyword evidence="3" id="KW-0808">Transferase</keyword>
<dbReference type="InterPro" id="IPR040911">
    <property type="entry name" value="Exostosin_GT47"/>
</dbReference>
<comment type="similarity">
    <text evidence="2">Belongs to the glycosyltransferase 47 family.</text>
</comment>
<evidence type="ECO:0000313" key="7">
    <source>
        <dbReference type="EMBL" id="GFZ08337.1"/>
    </source>
</evidence>